<evidence type="ECO:0000313" key="3">
    <source>
        <dbReference type="Proteomes" id="UP000318667"/>
    </source>
</evidence>
<feature type="domain" description="RCK N-terminal" evidence="1">
    <location>
        <begin position="6"/>
        <end position="130"/>
    </location>
</feature>
<dbReference type="GeneID" id="65406603"/>
<dbReference type="PANTHER" id="PTHR43833">
    <property type="entry name" value="POTASSIUM CHANNEL PROTEIN 2-RELATED-RELATED"/>
    <property type="match status" value="1"/>
</dbReference>
<keyword evidence="3" id="KW-1185">Reference proteome</keyword>
<dbReference type="RefSeq" id="WP_144546815.1">
    <property type="nucleotide sequence ID" value="NZ_CBCSDC010000074.1"/>
</dbReference>
<dbReference type="AlphaFoldDB" id="A0A562J3U1"/>
<evidence type="ECO:0000313" key="2">
    <source>
        <dbReference type="EMBL" id="TWH77848.1"/>
    </source>
</evidence>
<proteinExistence type="predicted"/>
<dbReference type="OrthoDB" id="2942014at2"/>
<accession>A0A562J3U1</accession>
<gene>
    <name evidence="2" type="ORF">IQ19_05553</name>
</gene>
<dbReference type="Proteomes" id="UP000318667">
    <property type="component" value="Unassembled WGS sequence"/>
</dbReference>
<dbReference type="PANTHER" id="PTHR43833:SF9">
    <property type="entry name" value="POTASSIUM CHANNEL PROTEIN YUGO-RELATED"/>
    <property type="match status" value="1"/>
</dbReference>
<dbReference type="EMBL" id="VLKI01000037">
    <property type="protein sequence ID" value="TWH77848.1"/>
    <property type="molecule type" value="Genomic_DNA"/>
</dbReference>
<comment type="caution">
    <text evidence="2">The sequence shown here is derived from an EMBL/GenBank/DDBJ whole genome shotgun (WGS) entry which is preliminary data.</text>
</comment>
<dbReference type="InterPro" id="IPR036291">
    <property type="entry name" value="NAD(P)-bd_dom_sf"/>
</dbReference>
<keyword evidence="2" id="KW-0406">Ion transport</keyword>
<dbReference type="InterPro" id="IPR050721">
    <property type="entry name" value="Trk_Ktr_HKT_K-transport"/>
</dbReference>
<evidence type="ECO:0000259" key="1">
    <source>
        <dbReference type="PROSITE" id="PS51201"/>
    </source>
</evidence>
<dbReference type="PROSITE" id="PS51201">
    <property type="entry name" value="RCK_N"/>
    <property type="match status" value="1"/>
</dbReference>
<organism evidence="2 3">
    <name type="scientific">Cytobacillus oceanisediminis</name>
    <dbReference type="NCBI Taxonomy" id="665099"/>
    <lineage>
        <taxon>Bacteria</taxon>
        <taxon>Bacillati</taxon>
        <taxon>Bacillota</taxon>
        <taxon>Bacilli</taxon>
        <taxon>Bacillales</taxon>
        <taxon>Bacillaceae</taxon>
        <taxon>Cytobacillus</taxon>
    </lineage>
</organism>
<keyword evidence="2" id="KW-0407">Ion channel</keyword>
<protein>
    <submittedName>
        <fullName evidence="2">Voltage-gated potassium channel</fullName>
    </submittedName>
</protein>
<dbReference type="InterPro" id="IPR003148">
    <property type="entry name" value="RCK_N"/>
</dbReference>
<dbReference type="Pfam" id="PF02254">
    <property type="entry name" value="TrkA_N"/>
    <property type="match status" value="1"/>
</dbReference>
<dbReference type="SUPFAM" id="SSF51735">
    <property type="entry name" value="NAD(P)-binding Rossmann-fold domains"/>
    <property type="match status" value="1"/>
</dbReference>
<reference evidence="2 3" key="1">
    <citation type="journal article" date="2015" name="Stand. Genomic Sci.">
        <title>Genomic Encyclopedia of Bacterial and Archaeal Type Strains, Phase III: the genomes of soil and plant-associated and newly described type strains.</title>
        <authorList>
            <person name="Whitman W.B."/>
            <person name="Woyke T."/>
            <person name="Klenk H.P."/>
            <person name="Zhou Y."/>
            <person name="Lilburn T.G."/>
            <person name="Beck B.J."/>
            <person name="De Vos P."/>
            <person name="Vandamme P."/>
            <person name="Eisen J.A."/>
            <person name="Garrity G."/>
            <person name="Hugenholtz P."/>
            <person name="Kyrpides N.C."/>
        </authorList>
    </citation>
    <scope>NUCLEOTIDE SEQUENCE [LARGE SCALE GENOMIC DNA]</scope>
    <source>
        <strain evidence="2 3">CGMCC 1.10115</strain>
    </source>
</reference>
<sequence>MSVIQSANIIIIGWNERSKKLIEILPAISPVKIIIIDHSIRDLPTFAEKVVHIRGNSMHDGVLQEAGIKQAGLVFITADMHSTEHNSDSRSIISLLAIKSLNPSAITMVEILSEANINNAKRAGADEVIYTSKIFANSVIRSFSQNSLENQR</sequence>
<name>A0A562J3U1_9BACI</name>
<keyword evidence="2" id="KW-0813">Transport</keyword>
<dbReference type="Gene3D" id="3.40.50.720">
    <property type="entry name" value="NAD(P)-binding Rossmann-like Domain"/>
    <property type="match status" value="1"/>
</dbReference>
<dbReference type="GO" id="GO:0034220">
    <property type="term" value="P:monoatomic ion transmembrane transport"/>
    <property type="evidence" value="ECO:0007669"/>
    <property type="project" value="UniProtKB-KW"/>
</dbReference>
<dbReference type="GO" id="GO:0006813">
    <property type="term" value="P:potassium ion transport"/>
    <property type="evidence" value="ECO:0007669"/>
    <property type="project" value="InterPro"/>
</dbReference>